<proteinExistence type="predicted"/>
<dbReference type="GO" id="GO:0046872">
    <property type="term" value="F:metal ion binding"/>
    <property type="evidence" value="ECO:0007669"/>
    <property type="project" value="UniProtKB-KW"/>
</dbReference>
<dbReference type="InterPro" id="IPR001279">
    <property type="entry name" value="Metallo-B-lactamas"/>
</dbReference>
<dbReference type="SMART" id="SM00849">
    <property type="entry name" value="Lactamase_B"/>
    <property type="match status" value="1"/>
</dbReference>
<dbReference type="CDD" id="cd06262">
    <property type="entry name" value="metallo-hydrolase-like_MBL-fold"/>
    <property type="match status" value="1"/>
</dbReference>
<dbReference type="PANTHER" id="PTHR46233">
    <property type="entry name" value="HYDROXYACYLGLUTATHIONE HYDROLASE GLOC"/>
    <property type="match status" value="1"/>
</dbReference>
<dbReference type="GO" id="GO:0016787">
    <property type="term" value="F:hydrolase activity"/>
    <property type="evidence" value="ECO:0007669"/>
    <property type="project" value="UniProtKB-KW"/>
</dbReference>
<accession>A0A2H0W874</accession>
<sequence>MPVKTLVVGQMQTNCYFFYDENFEEAVIIDPGDDPDFIKNKINDLELKPQAILGTHAHFDHLLGVNELSLDFKIPFYLHKDDNKILKRMTRTASFFIKTDVGPAPQVNKYLKEGQIIKVGSLSLKVIHTPGHTQGGVCFYCQKEKILFSGDLLFAHGGYGRTDLEGGNEEMLFKSIKKILKLAVNTIIYSGHGPKTTIKNEKKYYK</sequence>
<evidence type="ECO:0000256" key="1">
    <source>
        <dbReference type="ARBA" id="ARBA00001947"/>
    </source>
</evidence>
<evidence type="ECO:0000313" key="6">
    <source>
        <dbReference type="EMBL" id="PIS08874.1"/>
    </source>
</evidence>
<dbReference type="Gene3D" id="3.60.15.10">
    <property type="entry name" value="Ribonuclease Z/Hydroxyacylglutathione hydrolase-like"/>
    <property type="match status" value="1"/>
</dbReference>
<name>A0A2H0W874_9BACT</name>
<dbReference type="Proteomes" id="UP000230093">
    <property type="component" value="Unassembled WGS sequence"/>
</dbReference>
<keyword evidence="2" id="KW-0479">Metal-binding</keyword>
<evidence type="ECO:0000256" key="4">
    <source>
        <dbReference type="ARBA" id="ARBA00022833"/>
    </source>
</evidence>
<evidence type="ECO:0000256" key="3">
    <source>
        <dbReference type="ARBA" id="ARBA00022801"/>
    </source>
</evidence>
<evidence type="ECO:0000256" key="2">
    <source>
        <dbReference type="ARBA" id="ARBA00022723"/>
    </source>
</evidence>
<comment type="cofactor">
    <cofactor evidence="1">
        <name>Zn(2+)</name>
        <dbReference type="ChEBI" id="CHEBI:29105"/>
    </cofactor>
</comment>
<dbReference type="InterPro" id="IPR036866">
    <property type="entry name" value="RibonucZ/Hydroxyglut_hydro"/>
</dbReference>
<keyword evidence="3" id="KW-0378">Hydrolase</keyword>
<organism evidence="6 7">
    <name type="scientific">Candidatus Beckwithbacteria bacterium CG10_big_fil_rev_8_21_14_0_10_34_10</name>
    <dbReference type="NCBI Taxonomy" id="1974495"/>
    <lineage>
        <taxon>Bacteria</taxon>
        <taxon>Candidatus Beckwithiibacteriota</taxon>
    </lineage>
</organism>
<protein>
    <recommendedName>
        <fullName evidence="5">Metallo-beta-lactamase domain-containing protein</fullName>
    </recommendedName>
</protein>
<reference evidence="7" key="1">
    <citation type="submission" date="2017-09" db="EMBL/GenBank/DDBJ databases">
        <title>Depth-based differentiation of microbial function through sediment-hosted aquifers and enrichment of novel symbionts in the deep terrestrial subsurface.</title>
        <authorList>
            <person name="Probst A.J."/>
            <person name="Ladd B."/>
            <person name="Jarett J.K."/>
            <person name="Geller-Mcgrath D.E."/>
            <person name="Sieber C.M.K."/>
            <person name="Emerson J.B."/>
            <person name="Anantharaman K."/>
            <person name="Thomas B.C."/>
            <person name="Malmstrom R."/>
            <person name="Stieglmeier M."/>
            <person name="Klingl A."/>
            <person name="Woyke T."/>
            <person name="Ryan C.M."/>
            <person name="Banfield J.F."/>
        </authorList>
    </citation>
    <scope>NUCLEOTIDE SEQUENCE [LARGE SCALE GENOMIC DNA]</scope>
</reference>
<dbReference type="EMBL" id="PEZT01000025">
    <property type="protein sequence ID" value="PIS08874.1"/>
    <property type="molecule type" value="Genomic_DNA"/>
</dbReference>
<dbReference type="Pfam" id="PF00753">
    <property type="entry name" value="Lactamase_B"/>
    <property type="match status" value="1"/>
</dbReference>
<gene>
    <name evidence="6" type="ORF">COT75_04275</name>
</gene>
<dbReference type="PANTHER" id="PTHR46233:SF3">
    <property type="entry name" value="HYDROXYACYLGLUTATHIONE HYDROLASE GLOC"/>
    <property type="match status" value="1"/>
</dbReference>
<feature type="domain" description="Metallo-beta-lactamase" evidence="5">
    <location>
        <begin position="12"/>
        <end position="192"/>
    </location>
</feature>
<keyword evidence="4" id="KW-0862">Zinc</keyword>
<dbReference type="AlphaFoldDB" id="A0A2H0W874"/>
<dbReference type="InterPro" id="IPR051453">
    <property type="entry name" value="MBL_Glyoxalase_II"/>
</dbReference>
<dbReference type="SUPFAM" id="SSF56281">
    <property type="entry name" value="Metallo-hydrolase/oxidoreductase"/>
    <property type="match status" value="1"/>
</dbReference>
<evidence type="ECO:0000259" key="5">
    <source>
        <dbReference type="SMART" id="SM00849"/>
    </source>
</evidence>
<comment type="caution">
    <text evidence="6">The sequence shown here is derived from an EMBL/GenBank/DDBJ whole genome shotgun (WGS) entry which is preliminary data.</text>
</comment>
<evidence type="ECO:0000313" key="7">
    <source>
        <dbReference type="Proteomes" id="UP000230093"/>
    </source>
</evidence>